<dbReference type="Proteomes" id="UP000694941">
    <property type="component" value="Unplaced"/>
</dbReference>
<sequence>MFPGSTEITFATWMMYNVPGMLLGVFLTWAFFNILYIGCRRDATESTQKAIRLIIEKKYEELGPIKFHEGGVLFLFTTLVLLWLFRDPQFIPGWAESLNTGVKIKDATPAIGISVLLFLIPSNPSRFGRCPPLLDWRVAQKKIAWGILLLLGGGFALSEGAK</sequence>
<evidence type="ECO:0000256" key="1">
    <source>
        <dbReference type="ARBA" id="ARBA00004141"/>
    </source>
</evidence>
<evidence type="ECO:0000256" key="2">
    <source>
        <dbReference type="ARBA" id="ARBA00006772"/>
    </source>
</evidence>
<dbReference type="PANTHER" id="PTHR10283:SF82">
    <property type="entry name" value="SOLUTE CARRIER FAMILY 13 MEMBER 2"/>
    <property type="match status" value="1"/>
</dbReference>
<dbReference type="RefSeq" id="XP_013793233.2">
    <property type="nucleotide sequence ID" value="XM_013937779.2"/>
</dbReference>
<evidence type="ECO:0000256" key="3">
    <source>
        <dbReference type="ARBA" id="ARBA00022692"/>
    </source>
</evidence>
<feature type="transmembrane region" description="Helical" evidence="6">
    <location>
        <begin position="143"/>
        <end position="161"/>
    </location>
</feature>
<comment type="subcellular location">
    <subcellularLocation>
        <location evidence="1">Membrane</location>
        <topology evidence="1">Multi-pass membrane protein</topology>
    </subcellularLocation>
</comment>
<protein>
    <submittedName>
        <fullName evidence="8">Solute carrier family 13 member 5-like</fullName>
    </submittedName>
</protein>
<feature type="transmembrane region" description="Helical" evidence="6">
    <location>
        <begin position="20"/>
        <end position="39"/>
    </location>
</feature>
<name>A0ABM1C2V7_LIMPO</name>
<evidence type="ECO:0000256" key="6">
    <source>
        <dbReference type="SAM" id="Phobius"/>
    </source>
</evidence>
<evidence type="ECO:0000256" key="4">
    <source>
        <dbReference type="ARBA" id="ARBA00022989"/>
    </source>
</evidence>
<evidence type="ECO:0000313" key="7">
    <source>
        <dbReference type="Proteomes" id="UP000694941"/>
    </source>
</evidence>
<feature type="non-terminal residue" evidence="8">
    <location>
        <position position="162"/>
    </location>
</feature>
<organism evidence="7 8">
    <name type="scientific">Limulus polyphemus</name>
    <name type="common">Atlantic horseshoe crab</name>
    <dbReference type="NCBI Taxonomy" id="6850"/>
    <lineage>
        <taxon>Eukaryota</taxon>
        <taxon>Metazoa</taxon>
        <taxon>Ecdysozoa</taxon>
        <taxon>Arthropoda</taxon>
        <taxon>Chelicerata</taxon>
        <taxon>Merostomata</taxon>
        <taxon>Xiphosura</taxon>
        <taxon>Limulidae</taxon>
        <taxon>Limulus</taxon>
    </lineage>
</organism>
<keyword evidence="7" id="KW-1185">Reference proteome</keyword>
<keyword evidence="4 6" id="KW-1133">Transmembrane helix</keyword>
<dbReference type="InterPro" id="IPR001898">
    <property type="entry name" value="SLC13A/DASS"/>
</dbReference>
<accession>A0ABM1C2V7</accession>
<dbReference type="Pfam" id="PF00939">
    <property type="entry name" value="Na_sulph_symp"/>
    <property type="match status" value="1"/>
</dbReference>
<dbReference type="GeneID" id="106477189"/>
<evidence type="ECO:0000313" key="8">
    <source>
        <dbReference type="RefSeq" id="XP_013793233.2"/>
    </source>
</evidence>
<keyword evidence="5 6" id="KW-0472">Membrane</keyword>
<proteinExistence type="inferred from homology"/>
<reference evidence="8" key="1">
    <citation type="submission" date="2025-08" db="UniProtKB">
        <authorList>
            <consortium name="RefSeq"/>
        </authorList>
    </citation>
    <scope>IDENTIFICATION</scope>
    <source>
        <tissue evidence="8">Muscle</tissue>
    </source>
</reference>
<feature type="transmembrane region" description="Helical" evidence="6">
    <location>
        <begin position="67"/>
        <end position="86"/>
    </location>
</feature>
<gene>
    <name evidence="8" type="primary">LOC106477189</name>
</gene>
<comment type="similarity">
    <text evidence="2">Belongs to the SLC13A/DASS transporter (TC 2.A.47) family. NADC subfamily.</text>
</comment>
<evidence type="ECO:0000256" key="5">
    <source>
        <dbReference type="ARBA" id="ARBA00023136"/>
    </source>
</evidence>
<dbReference type="PANTHER" id="PTHR10283">
    <property type="entry name" value="SOLUTE CARRIER FAMILY 13 MEMBER"/>
    <property type="match status" value="1"/>
</dbReference>
<keyword evidence="3 6" id="KW-0812">Transmembrane</keyword>